<keyword evidence="4 6" id="KW-1133">Transmembrane helix</keyword>
<evidence type="ECO:0000256" key="3">
    <source>
        <dbReference type="ARBA" id="ARBA00022692"/>
    </source>
</evidence>
<feature type="transmembrane region" description="Helical" evidence="6">
    <location>
        <begin position="166"/>
        <end position="186"/>
    </location>
</feature>
<dbReference type="EMBL" id="FUYH01000010">
    <property type="protein sequence ID" value="SKA90330.1"/>
    <property type="molecule type" value="Genomic_DNA"/>
</dbReference>
<evidence type="ECO:0000313" key="9">
    <source>
        <dbReference type="Proteomes" id="UP000190105"/>
    </source>
</evidence>
<feature type="transmembrane region" description="Helical" evidence="6">
    <location>
        <begin position="126"/>
        <end position="145"/>
    </location>
</feature>
<feature type="transmembrane region" description="Helical" evidence="6">
    <location>
        <begin position="61"/>
        <end position="84"/>
    </location>
</feature>
<evidence type="ECO:0000256" key="2">
    <source>
        <dbReference type="ARBA" id="ARBA00022475"/>
    </source>
</evidence>
<keyword evidence="2" id="KW-1003">Cell membrane</keyword>
<dbReference type="GO" id="GO:0005886">
    <property type="term" value="C:plasma membrane"/>
    <property type="evidence" value="ECO:0007669"/>
    <property type="project" value="UniProtKB-SubCell"/>
</dbReference>
<reference evidence="9" key="1">
    <citation type="submission" date="2017-02" db="EMBL/GenBank/DDBJ databases">
        <authorList>
            <person name="Varghese N."/>
            <person name="Submissions S."/>
        </authorList>
    </citation>
    <scope>NUCLEOTIDE SEQUENCE [LARGE SCALE GENOMIC DNA]</scope>
    <source>
        <strain evidence="9">USBA 833</strain>
    </source>
</reference>
<evidence type="ECO:0000256" key="4">
    <source>
        <dbReference type="ARBA" id="ARBA00022989"/>
    </source>
</evidence>
<dbReference type="RefSeq" id="WP_179122228.1">
    <property type="nucleotide sequence ID" value="NZ_FUYH01000010.1"/>
</dbReference>
<feature type="domain" description="DUF2179" evidence="7">
    <location>
        <begin position="245"/>
        <end position="294"/>
    </location>
</feature>
<dbReference type="AlphaFoldDB" id="A0A1T4XLA1"/>
<dbReference type="InterPro" id="IPR015867">
    <property type="entry name" value="N-reg_PII/ATP_PRibTrfase_C"/>
</dbReference>
<proteinExistence type="predicted"/>
<dbReference type="InterPro" id="IPR003740">
    <property type="entry name" value="YitT"/>
</dbReference>
<dbReference type="Pfam" id="PF10035">
    <property type="entry name" value="DUF2179"/>
    <property type="match status" value="1"/>
</dbReference>
<evidence type="ECO:0000313" key="8">
    <source>
        <dbReference type="EMBL" id="SKA90330.1"/>
    </source>
</evidence>
<dbReference type="STRING" id="1147123.SAMN05443428_11066"/>
<feature type="transmembrane region" description="Helical" evidence="6">
    <location>
        <begin position="30"/>
        <end position="49"/>
    </location>
</feature>
<protein>
    <submittedName>
        <fullName evidence="8">Uncharacterized membrane-anchored protein YitT, contains DUF161 and DUF2179 domains</fullName>
    </submittedName>
</protein>
<dbReference type="PANTHER" id="PTHR33545:SF5">
    <property type="entry name" value="UPF0750 MEMBRANE PROTEIN YITT"/>
    <property type="match status" value="1"/>
</dbReference>
<dbReference type="Pfam" id="PF02588">
    <property type="entry name" value="YitT_membrane"/>
    <property type="match status" value="1"/>
</dbReference>
<keyword evidence="5 6" id="KW-0472">Membrane</keyword>
<dbReference type="PIRSF" id="PIRSF006483">
    <property type="entry name" value="Membrane_protein_YitT"/>
    <property type="match status" value="1"/>
</dbReference>
<comment type="subcellular location">
    <subcellularLocation>
        <location evidence="1">Cell membrane</location>
        <topology evidence="1">Multi-pass membrane protein</topology>
    </subcellularLocation>
</comment>
<dbReference type="InterPro" id="IPR051461">
    <property type="entry name" value="UPF0750_membrane"/>
</dbReference>
<evidence type="ECO:0000256" key="5">
    <source>
        <dbReference type="ARBA" id="ARBA00023136"/>
    </source>
</evidence>
<dbReference type="Proteomes" id="UP000190105">
    <property type="component" value="Unassembled WGS sequence"/>
</dbReference>
<keyword evidence="3 6" id="KW-0812">Transmembrane</keyword>
<evidence type="ECO:0000256" key="1">
    <source>
        <dbReference type="ARBA" id="ARBA00004651"/>
    </source>
</evidence>
<keyword evidence="9" id="KW-1185">Reference proteome</keyword>
<evidence type="ECO:0000256" key="6">
    <source>
        <dbReference type="SAM" id="Phobius"/>
    </source>
</evidence>
<sequence length="302" mass="33540">MPKSGNLPIILEKSFGGKDNMEFQNKLYKILKITFGSFIYAAAINIFIVPHRLLSGGIAGISLIMQYITCIPSGYWVFIINLPLFIIGYRLINKKFILLSFVGMLSMSFFLILTKNISFLVSIDDLIISTIFGAVISGIGMGIIFKEGASQGGTDIIAFIIKKNNGIKLSTLYFILNGAIVISEMFIVNIKLTLYTIVAMYIKAIVIDKIVNLYNKKKVLMILTSNEKEISLCVSKCIGKETILLYGENAYIGSERKVIYCIVNEKELGRIKTLIGNIDITAQMSVLEAIDIQGKEWLSLAV</sequence>
<feature type="transmembrane region" description="Helical" evidence="6">
    <location>
        <begin position="96"/>
        <end position="114"/>
    </location>
</feature>
<dbReference type="PANTHER" id="PTHR33545">
    <property type="entry name" value="UPF0750 MEMBRANE PROTEIN YITT-RELATED"/>
    <property type="match status" value="1"/>
</dbReference>
<accession>A0A1T4XLA1</accession>
<feature type="transmembrane region" description="Helical" evidence="6">
    <location>
        <begin position="192"/>
        <end position="211"/>
    </location>
</feature>
<dbReference type="InterPro" id="IPR019264">
    <property type="entry name" value="DUF2179"/>
</dbReference>
<organism evidence="8 9">
    <name type="scientific">Caloramator quimbayensis</name>
    <dbReference type="NCBI Taxonomy" id="1147123"/>
    <lineage>
        <taxon>Bacteria</taxon>
        <taxon>Bacillati</taxon>
        <taxon>Bacillota</taxon>
        <taxon>Clostridia</taxon>
        <taxon>Eubacteriales</taxon>
        <taxon>Clostridiaceae</taxon>
        <taxon>Caloramator</taxon>
    </lineage>
</organism>
<name>A0A1T4XLA1_9CLOT</name>
<gene>
    <name evidence="8" type="ORF">SAMN05443428_11066</name>
</gene>
<evidence type="ECO:0000259" key="7">
    <source>
        <dbReference type="Pfam" id="PF10035"/>
    </source>
</evidence>
<dbReference type="Gene3D" id="3.30.70.120">
    <property type="match status" value="1"/>
</dbReference>